<keyword evidence="6" id="KW-0297">G-protein coupled receptor</keyword>
<dbReference type="Gene3D" id="1.20.1070.10">
    <property type="entry name" value="Rhodopsin 7-helix transmembrane proteins"/>
    <property type="match status" value="2"/>
</dbReference>
<proteinExistence type="inferred from homology"/>
<keyword evidence="5 11" id="KW-1133">Transmembrane helix</keyword>
<dbReference type="Gene3D" id="4.10.1240.10">
    <property type="entry name" value="GPCR, family 2, extracellular hormone receptor domain"/>
    <property type="match status" value="1"/>
</dbReference>
<feature type="transmembrane region" description="Helical" evidence="11">
    <location>
        <begin position="155"/>
        <end position="173"/>
    </location>
</feature>
<keyword evidence="10" id="KW-0807">Transducer</keyword>
<evidence type="ECO:0000256" key="4">
    <source>
        <dbReference type="ARBA" id="ARBA00022692"/>
    </source>
</evidence>
<feature type="transmembrane region" description="Helical" evidence="11">
    <location>
        <begin position="256"/>
        <end position="274"/>
    </location>
</feature>
<evidence type="ECO:0000313" key="14">
    <source>
        <dbReference type="Ensembl" id="ENSEEEP00000053013.1"/>
    </source>
</evidence>
<evidence type="ECO:0000256" key="10">
    <source>
        <dbReference type="ARBA" id="ARBA00023224"/>
    </source>
</evidence>
<evidence type="ECO:0000256" key="7">
    <source>
        <dbReference type="ARBA" id="ARBA00023136"/>
    </source>
</evidence>
<comment type="subcellular location">
    <subcellularLocation>
        <location evidence="1">Cell membrane</location>
        <topology evidence="1">Multi-pass membrane protein</topology>
    </subcellularLocation>
</comment>
<keyword evidence="15" id="KW-1185">Reference proteome</keyword>
<keyword evidence="9" id="KW-0325">Glycoprotein</keyword>
<evidence type="ECO:0000259" key="13">
    <source>
        <dbReference type="PROSITE" id="PS50261"/>
    </source>
</evidence>
<dbReference type="PROSITE" id="PS00649">
    <property type="entry name" value="G_PROTEIN_RECEP_F2_1"/>
    <property type="match status" value="1"/>
</dbReference>
<evidence type="ECO:0000256" key="9">
    <source>
        <dbReference type="ARBA" id="ARBA00023180"/>
    </source>
</evidence>
<reference evidence="14" key="3">
    <citation type="submission" date="2025-09" db="UniProtKB">
        <authorList>
            <consortium name="Ensembl"/>
        </authorList>
    </citation>
    <scope>IDENTIFICATION</scope>
</reference>
<evidence type="ECO:0000256" key="3">
    <source>
        <dbReference type="ARBA" id="ARBA00022475"/>
    </source>
</evidence>
<dbReference type="PROSITE" id="PS50261">
    <property type="entry name" value="G_PROTEIN_RECEP_F2_4"/>
    <property type="match status" value="1"/>
</dbReference>
<dbReference type="SUPFAM" id="SSF111418">
    <property type="entry name" value="Hormone receptor domain"/>
    <property type="match status" value="1"/>
</dbReference>
<dbReference type="SMART" id="SM00008">
    <property type="entry name" value="HormR"/>
    <property type="match status" value="1"/>
</dbReference>
<feature type="transmembrane region" description="Helical" evidence="11">
    <location>
        <begin position="193"/>
        <end position="214"/>
    </location>
</feature>
<feature type="domain" description="G-protein coupled receptors family 2 profile 2" evidence="13">
    <location>
        <begin position="115"/>
        <end position="328"/>
    </location>
</feature>
<dbReference type="GO" id="GO:0005886">
    <property type="term" value="C:plasma membrane"/>
    <property type="evidence" value="ECO:0007669"/>
    <property type="project" value="UniProtKB-SubCell"/>
</dbReference>
<feature type="domain" description="G-protein coupled receptors family 2 profile 1" evidence="12">
    <location>
        <begin position="35"/>
        <end position="98"/>
    </location>
</feature>
<dbReference type="InterPro" id="IPR036445">
    <property type="entry name" value="GPCR_2_extracell_dom_sf"/>
</dbReference>
<dbReference type="Pfam" id="PF02793">
    <property type="entry name" value="HRM"/>
    <property type="match status" value="1"/>
</dbReference>
<evidence type="ECO:0000259" key="12">
    <source>
        <dbReference type="PROSITE" id="PS50227"/>
    </source>
</evidence>
<dbReference type="GO" id="GO:0007189">
    <property type="term" value="P:adenylate cyclase-activating G protein-coupled receptor signaling pathway"/>
    <property type="evidence" value="ECO:0007669"/>
    <property type="project" value="TreeGrafter"/>
</dbReference>
<feature type="transmembrane region" description="Helical" evidence="11">
    <location>
        <begin position="125"/>
        <end position="143"/>
    </location>
</feature>
<dbReference type="GeneTree" id="ENSGT00940000155380"/>
<protein>
    <recommendedName>
        <fullName evidence="16">Calcitonin receptor</fullName>
    </recommendedName>
</protein>
<evidence type="ECO:0000256" key="5">
    <source>
        <dbReference type="ARBA" id="ARBA00022989"/>
    </source>
</evidence>
<keyword evidence="7 11" id="KW-0472">Membrane</keyword>
<evidence type="ECO:0000256" key="1">
    <source>
        <dbReference type="ARBA" id="ARBA00004651"/>
    </source>
</evidence>
<dbReference type="Pfam" id="PF00002">
    <property type="entry name" value="7tm_2"/>
    <property type="match status" value="1"/>
</dbReference>
<feature type="transmembrane region" description="Helical" evidence="11">
    <location>
        <begin position="221"/>
        <end position="244"/>
    </location>
</feature>
<comment type="similarity">
    <text evidence="2">Belongs to the G-protein coupled receptor 2 family.</text>
</comment>
<keyword evidence="8" id="KW-0675">Receptor</keyword>
<dbReference type="PROSITE" id="PS50227">
    <property type="entry name" value="G_PROTEIN_RECEP_F2_3"/>
    <property type="match status" value="1"/>
</dbReference>
<evidence type="ECO:0000256" key="2">
    <source>
        <dbReference type="ARBA" id="ARBA00005314"/>
    </source>
</evidence>
<keyword evidence="4 11" id="KW-0812">Transmembrane</keyword>
<reference evidence="14 15" key="1">
    <citation type="submission" date="2020-05" db="EMBL/GenBank/DDBJ databases">
        <title>Electrophorus electricus (electric eel) genome, fEleEle1, primary haplotype.</title>
        <authorList>
            <person name="Myers G."/>
            <person name="Meyer A."/>
            <person name="Fedrigo O."/>
            <person name="Formenti G."/>
            <person name="Rhie A."/>
            <person name="Tracey A."/>
            <person name="Sims Y."/>
            <person name="Jarvis E.D."/>
        </authorList>
    </citation>
    <scope>NUCLEOTIDE SEQUENCE [LARGE SCALE GENOMIC DNA]</scope>
</reference>
<gene>
    <name evidence="14" type="primary">calcrl2</name>
</gene>
<dbReference type="InterPro" id="IPR000832">
    <property type="entry name" value="GPCR_2_secretin-like"/>
</dbReference>
<evidence type="ECO:0000313" key="15">
    <source>
        <dbReference type="Proteomes" id="UP000314983"/>
    </source>
</evidence>
<dbReference type="GO" id="GO:0001635">
    <property type="term" value="F:calcitonin gene-related peptide receptor activity"/>
    <property type="evidence" value="ECO:0007669"/>
    <property type="project" value="TreeGrafter"/>
</dbReference>
<dbReference type="InterPro" id="IPR017983">
    <property type="entry name" value="GPCR_2_secretin-like_CS"/>
</dbReference>
<dbReference type="PRINTS" id="PR00249">
    <property type="entry name" value="GPCRSECRETIN"/>
</dbReference>
<evidence type="ECO:0000256" key="6">
    <source>
        <dbReference type="ARBA" id="ARBA00023040"/>
    </source>
</evidence>
<dbReference type="InterPro" id="IPR001879">
    <property type="entry name" value="GPCR_2_extracellular_dom"/>
</dbReference>
<evidence type="ECO:0008006" key="16">
    <source>
        <dbReference type="Google" id="ProtNLM"/>
    </source>
</evidence>
<dbReference type="InterPro" id="IPR017981">
    <property type="entry name" value="GPCR_2-like_7TM"/>
</dbReference>
<dbReference type="GO" id="GO:0007166">
    <property type="term" value="P:cell surface receptor signaling pathway"/>
    <property type="evidence" value="ECO:0007669"/>
    <property type="project" value="InterPro"/>
</dbReference>
<accession>A0AAY5E7Y7</accession>
<feature type="transmembrane region" description="Helical" evidence="11">
    <location>
        <begin position="286"/>
        <end position="306"/>
    </location>
</feature>
<dbReference type="GO" id="GO:0001525">
    <property type="term" value="P:angiogenesis"/>
    <property type="evidence" value="ECO:0007669"/>
    <property type="project" value="TreeGrafter"/>
</dbReference>
<dbReference type="PANTHER" id="PTHR45620:SF4">
    <property type="entry name" value="CALCITONIN RECEPTOR"/>
    <property type="match status" value="1"/>
</dbReference>
<evidence type="ECO:0000256" key="11">
    <source>
        <dbReference type="SAM" id="Phobius"/>
    </source>
</evidence>
<reference evidence="14" key="2">
    <citation type="submission" date="2025-08" db="UniProtKB">
        <authorList>
            <consortium name="Ensembl"/>
        </authorList>
    </citation>
    <scope>IDENTIFICATION</scope>
</reference>
<dbReference type="Proteomes" id="UP000314983">
    <property type="component" value="Chromosome 22"/>
</dbReference>
<dbReference type="PANTHER" id="PTHR45620">
    <property type="entry name" value="PDF RECEPTOR-LIKE PROTEIN-RELATED"/>
    <property type="match status" value="1"/>
</dbReference>
<dbReference type="AlphaFoldDB" id="A0AAY5E7Y7"/>
<name>A0AAY5E7Y7_ELEEL</name>
<organism evidence="14 15">
    <name type="scientific">Electrophorus electricus</name>
    <name type="common">Electric eel</name>
    <name type="synonym">Gymnotus electricus</name>
    <dbReference type="NCBI Taxonomy" id="8005"/>
    <lineage>
        <taxon>Eukaryota</taxon>
        <taxon>Metazoa</taxon>
        <taxon>Chordata</taxon>
        <taxon>Craniata</taxon>
        <taxon>Vertebrata</taxon>
        <taxon>Euteleostomi</taxon>
        <taxon>Actinopterygii</taxon>
        <taxon>Neopterygii</taxon>
        <taxon>Teleostei</taxon>
        <taxon>Ostariophysi</taxon>
        <taxon>Gymnotiformes</taxon>
        <taxon>Gymnotoidei</taxon>
        <taxon>Gymnotidae</taxon>
        <taxon>Electrophorus</taxon>
    </lineage>
</organism>
<keyword evidence="3" id="KW-1003">Cell membrane</keyword>
<evidence type="ECO:0000256" key="8">
    <source>
        <dbReference type="ARBA" id="ARBA00023170"/>
    </source>
</evidence>
<sequence length="379" mass="43611">MIETTVMLEEEVTEIPLYATTIRMATGQILAAQFECYLKILHDPPHTEAGPYCNRTWDGWLCWGDSSPGTAMQHCPSYFHDFDPTGEPFYIFVNRECTGMIVFSHLASMQLAITMSYLAVVGHTLSVVSLVISMFIFSYFKCLSCQRISLHKNMFMSFILNSILMVIWFNIINKSTVSDSVSVHLILYTHCSNYFWMLCEGIYLHTLIIVAMFMGEQHLGWYYLLGWGFPVIPTVIHAIAHISIHFSCRLCRPLQVNLFFLMNIVRVLITKLRVTHKTESRVYMKAVRATLILVPLMGIHFILVPLQPEGKLALAIYEFLMHIFTHFQVGCCLTHRPDPGPMSATQSLHTRSFCHLDKYLWEIAVLVFQCMNLHFIKTQ</sequence>
<dbReference type="InterPro" id="IPR050332">
    <property type="entry name" value="GPCR_2"/>
</dbReference>
<dbReference type="Ensembl" id="ENSEEET00000054760.1">
    <property type="protein sequence ID" value="ENSEEEP00000053013.1"/>
    <property type="gene ID" value="ENSEEEG00000003096.2"/>
</dbReference>
<dbReference type="GO" id="GO:0001605">
    <property type="term" value="F:adrenomedullin receptor activity"/>
    <property type="evidence" value="ECO:0007669"/>
    <property type="project" value="TreeGrafter"/>
</dbReference>